<keyword evidence="2" id="KW-1185">Reference proteome</keyword>
<evidence type="ECO:0008006" key="3">
    <source>
        <dbReference type="Google" id="ProtNLM"/>
    </source>
</evidence>
<reference evidence="1 2" key="1">
    <citation type="submission" date="2016-07" db="EMBL/GenBank/DDBJ databases">
        <title>Pervasive Adenine N6-methylation of Active Genes in Fungi.</title>
        <authorList>
            <consortium name="DOE Joint Genome Institute"/>
            <person name="Mondo S.J."/>
            <person name="Dannebaum R.O."/>
            <person name="Kuo R.C."/>
            <person name="Labutti K."/>
            <person name="Haridas S."/>
            <person name="Kuo A."/>
            <person name="Salamov A."/>
            <person name="Ahrendt S.R."/>
            <person name="Lipzen A."/>
            <person name="Sullivan W."/>
            <person name="Andreopoulos W.B."/>
            <person name="Clum A."/>
            <person name="Lindquist E."/>
            <person name="Daum C."/>
            <person name="Ramamoorthy G.K."/>
            <person name="Gryganskyi A."/>
            <person name="Culley D."/>
            <person name="Magnuson J.K."/>
            <person name="James T.Y."/>
            <person name="O'Malley M.A."/>
            <person name="Stajich J.E."/>
            <person name="Spatafora J.W."/>
            <person name="Visel A."/>
            <person name="Grigoriev I.V."/>
        </authorList>
    </citation>
    <scope>NUCLEOTIDE SEQUENCE [LARGE SCALE GENOMIC DNA]</scope>
    <source>
        <strain evidence="1 2">NRRL 3301</strain>
    </source>
</reference>
<dbReference type="OrthoDB" id="2277655at2759"/>
<organism evidence="1 2">
    <name type="scientific">Hesseltinella vesiculosa</name>
    <dbReference type="NCBI Taxonomy" id="101127"/>
    <lineage>
        <taxon>Eukaryota</taxon>
        <taxon>Fungi</taxon>
        <taxon>Fungi incertae sedis</taxon>
        <taxon>Mucoromycota</taxon>
        <taxon>Mucoromycotina</taxon>
        <taxon>Mucoromycetes</taxon>
        <taxon>Mucorales</taxon>
        <taxon>Cunninghamellaceae</taxon>
        <taxon>Hesseltinella</taxon>
    </lineage>
</organism>
<name>A0A1X2G2E1_9FUNG</name>
<sequence>MILRQEWANGSTATTNDDYTFKPDWVVYVKPWYRRFDLGACEVKTMRGHSGIISDYTKLGLEMRDMLCELVKEGVDDPHVCGILVKGYSLETYVMDATYLPLYRMVLLDSVRLPDSLASFSLFPTVFRSILQIKNIAITTAKKLELVQLRASVGKRKADSASFQGSNRLIKWSKK</sequence>
<gene>
    <name evidence="1" type="ORF">DM01DRAFT_1400569</name>
</gene>
<evidence type="ECO:0000313" key="2">
    <source>
        <dbReference type="Proteomes" id="UP000242146"/>
    </source>
</evidence>
<protein>
    <recommendedName>
        <fullName evidence="3">Fungal-type protein kinase domain-containing protein</fullName>
    </recommendedName>
</protein>
<dbReference type="Proteomes" id="UP000242146">
    <property type="component" value="Unassembled WGS sequence"/>
</dbReference>
<dbReference type="AlphaFoldDB" id="A0A1X2G2E1"/>
<proteinExistence type="predicted"/>
<evidence type="ECO:0000313" key="1">
    <source>
        <dbReference type="EMBL" id="ORX42783.1"/>
    </source>
</evidence>
<comment type="caution">
    <text evidence="1">The sequence shown here is derived from an EMBL/GenBank/DDBJ whole genome shotgun (WGS) entry which is preliminary data.</text>
</comment>
<dbReference type="EMBL" id="MCGT01000062">
    <property type="protein sequence ID" value="ORX42783.1"/>
    <property type="molecule type" value="Genomic_DNA"/>
</dbReference>
<accession>A0A1X2G2E1</accession>